<keyword evidence="5 6" id="KW-0472">Membrane</keyword>
<dbReference type="AlphaFoldDB" id="A0A9N9RY33"/>
<dbReference type="Pfam" id="PF05832">
    <property type="entry name" value="DUF846"/>
    <property type="match status" value="1"/>
</dbReference>
<dbReference type="InterPro" id="IPR008564">
    <property type="entry name" value="TVP23-like"/>
</dbReference>
<dbReference type="PANTHER" id="PTHR13019:SF25">
    <property type="entry name" value="GOLGI APPARATUS MEMBRANE PROTEIN TVP23 HOMOLOG"/>
    <property type="match status" value="1"/>
</dbReference>
<dbReference type="OrthoDB" id="2151161at2759"/>
<dbReference type="PANTHER" id="PTHR13019">
    <property type="entry name" value="GOLGI APPARATUS MEMBRANE PROTEIN TVP23"/>
    <property type="match status" value="1"/>
</dbReference>
<evidence type="ECO:0000256" key="4">
    <source>
        <dbReference type="ARBA" id="ARBA00022989"/>
    </source>
</evidence>
<reference evidence="7" key="1">
    <citation type="submission" date="2022-01" db="EMBL/GenBank/DDBJ databases">
        <authorList>
            <person name="King R."/>
        </authorList>
    </citation>
    <scope>NUCLEOTIDE SEQUENCE</scope>
</reference>
<dbReference type="GO" id="GO:0009306">
    <property type="term" value="P:protein secretion"/>
    <property type="evidence" value="ECO:0007669"/>
    <property type="project" value="TreeGrafter"/>
</dbReference>
<protein>
    <recommendedName>
        <fullName evidence="6">Golgi apparatus membrane protein TVP23 homolog</fullName>
    </recommendedName>
</protein>
<keyword evidence="4 6" id="KW-1133">Transmembrane helix</keyword>
<dbReference type="EMBL" id="OU895879">
    <property type="protein sequence ID" value="CAG9807158.1"/>
    <property type="molecule type" value="Genomic_DNA"/>
</dbReference>
<organism evidence="7 8">
    <name type="scientific">Chironomus riparius</name>
    <dbReference type="NCBI Taxonomy" id="315576"/>
    <lineage>
        <taxon>Eukaryota</taxon>
        <taxon>Metazoa</taxon>
        <taxon>Ecdysozoa</taxon>
        <taxon>Arthropoda</taxon>
        <taxon>Hexapoda</taxon>
        <taxon>Insecta</taxon>
        <taxon>Pterygota</taxon>
        <taxon>Neoptera</taxon>
        <taxon>Endopterygota</taxon>
        <taxon>Diptera</taxon>
        <taxon>Nematocera</taxon>
        <taxon>Chironomoidea</taxon>
        <taxon>Chironomidae</taxon>
        <taxon>Chironominae</taxon>
        <taxon>Chironomus</taxon>
    </lineage>
</organism>
<evidence type="ECO:0000256" key="5">
    <source>
        <dbReference type="ARBA" id="ARBA00023136"/>
    </source>
</evidence>
<evidence type="ECO:0000313" key="8">
    <source>
        <dbReference type="Proteomes" id="UP001153620"/>
    </source>
</evidence>
<evidence type="ECO:0000313" key="7">
    <source>
        <dbReference type="EMBL" id="CAG9807158.1"/>
    </source>
</evidence>
<dbReference type="Proteomes" id="UP001153620">
    <property type="component" value="Chromosome 3"/>
</dbReference>
<feature type="transmembrane region" description="Helical" evidence="6">
    <location>
        <begin position="145"/>
        <end position="164"/>
    </location>
</feature>
<sequence>MASVPLLEDEFGEEFNDNTSSSRLKHPYVTFFHVIFRSLAVVFYLFSSLFTDSFITSFVFIVLLLSADFWTVKNITGRILVGLRWWNYIDDDGKSIWVYESRDKAQQLNRHNPRESRIFWLALAVVPILWTFFFIVALFGLKFKWLVLVMIALTLSGANLHGYIKCKFGSNLKDGVKAFGQRELLRNFMSRAQPPVNQPNNTGIV</sequence>
<gene>
    <name evidence="7" type="ORF">CHIRRI_LOCUS10007</name>
</gene>
<keyword evidence="3 6" id="KW-0812">Transmembrane</keyword>
<proteinExistence type="inferred from homology"/>
<evidence type="ECO:0000256" key="1">
    <source>
        <dbReference type="ARBA" id="ARBA00004141"/>
    </source>
</evidence>
<feature type="transmembrane region" description="Helical" evidence="6">
    <location>
        <begin position="53"/>
        <end position="72"/>
    </location>
</feature>
<evidence type="ECO:0000256" key="6">
    <source>
        <dbReference type="RuleBase" id="RU361206"/>
    </source>
</evidence>
<evidence type="ECO:0000256" key="2">
    <source>
        <dbReference type="ARBA" id="ARBA00005467"/>
    </source>
</evidence>
<comment type="subcellular location">
    <subcellularLocation>
        <location evidence="1 6">Membrane</location>
        <topology evidence="1 6">Multi-pass membrane protein</topology>
    </subcellularLocation>
</comment>
<dbReference type="GO" id="GO:0016192">
    <property type="term" value="P:vesicle-mediated transport"/>
    <property type="evidence" value="ECO:0007669"/>
    <property type="project" value="TreeGrafter"/>
</dbReference>
<keyword evidence="8" id="KW-1185">Reference proteome</keyword>
<evidence type="ECO:0000256" key="3">
    <source>
        <dbReference type="ARBA" id="ARBA00022692"/>
    </source>
</evidence>
<name>A0A9N9RY33_9DIPT</name>
<comment type="similarity">
    <text evidence="2 6">Belongs to the TVP23 family.</text>
</comment>
<accession>A0A9N9RY33</accession>
<reference evidence="7" key="2">
    <citation type="submission" date="2022-10" db="EMBL/GenBank/DDBJ databases">
        <authorList>
            <consortium name="ENA_rothamsted_submissions"/>
            <consortium name="culmorum"/>
            <person name="King R."/>
        </authorList>
    </citation>
    <scope>NUCLEOTIDE SEQUENCE</scope>
</reference>
<dbReference type="GO" id="GO:0000139">
    <property type="term" value="C:Golgi membrane"/>
    <property type="evidence" value="ECO:0007669"/>
    <property type="project" value="TreeGrafter"/>
</dbReference>
<feature type="transmembrane region" description="Helical" evidence="6">
    <location>
        <begin position="118"/>
        <end position="139"/>
    </location>
</feature>